<dbReference type="Pfam" id="PF13649">
    <property type="entry name" value="Methyltransf_25"/>
    <property type="match status" value="1"/>
</dbReference>
<gene>
    <name evidence="3" type="ORF">BJ212DRAFT_1366961</name>
</gene>
<reference evidence="3" key="1">
    <citation type="journal article" date="2020" name="New Phytol.">
        <title>Comparative genomics reveals dynamic genome evolution in host specialist ectomycorrhizal fungi.</title>
        <authorList>
            <person name="Lofgren L.A."/>
            <person name="Nguyen N.H."/>
            <person name="Vilgalys R."/>
            <person name="Ruytinx J."/>
            <person name="Liao H.L."/>
            <person name="Branco S."/>
            <person name="Kuo A."/>
            <person name="LaButti K."/>
            <person name="Lipzen A."/>
            <person name="Andreopoulos W."/>
            <person name="Pangilinan J."/>
            <person name="Riley R."/>
            <person name="Hundley H."/>
            <person name="Na H."/>
            <person name="Barry K."/>
            <person name="Grigoriev I.V."/>
            <person name="Stajich J.E."/>
            <person name="Kennedy P.G."/>
        </authorList>
    </citation>
    <scope>NUCLEOTIDE SEQUENCE</scope>
    <source>
        <strain evidence="3">MN1</strain>
    </source>
</reference>
<feature type="region of interest" description="Disordered" evidence="1">
    <location>
        <begin position="1"/>
        <end position="37"/>
    </location>
</feature>
<evidence type="ECO:0000259" key="2">
    <source>
        <dbReference type="Pfam" id="PF13649"/>
    </source>
</evidence>
<comment type="caution">
    <text evidence="3">The sequence shown here is derived from an EMBL/GenBank/DDBJ whole genome shotgun (WGS) entry which is preliminary data.</text>
</comment>
<evidence type="ECO:0000313" key="3">
    <source>
        <dbReference type="EMBL" id="KAG1813175.1"/>
    </source>
</evidence>
<keyword evidence="3" id="KW-0808">Transferase</keyword>
<keyword evidence="3" id="KW-0489">Methyltransferase</keyword>
<feature type="compositionally biased region" description="Polar residues" evidence="1">
    <location>
        <begin position="1"/>
        <end position="11"/>
    </location>
</feature>
<dbReference type="GeneID" id="64630140"/>
<proteinExistence type="predicted"/>
<keyword evidence="4" id="KW-1185">Reference proteome</keyword>
<dbReference type="EMBL" id="JABBWG010000024">
    <property type="protein sequence ID" value="KAG1813175.1"/>
    <property type="molecule type" value="Genomic_DNA"/>
</dbReference>
<accession>A0A9P7JBR9</accession>
<feature type="domain" description="Methyltransferase" evidence="2">
    <location>
        <begin position="140"/>
        <end position="228"/>
    </location>
</feature>
<dbReference type="InterPro" id="IPR029063">
    <property type="entry name" value="SAM-dependent_MTases_sf"/>
</dbReference>
<dbReference type="GO" id="GO:0008168">
    <property type="term" value="F:methyltransferase activity"/>
    <property type="evidence" value="ECO:0007669"/>
    <property type="project" value="UniProtKB-KW"/>
</dbReference>
<protein>
    <submittedName>
        <fullName evidence="3">S-adenosyl-L-methionine-dependent methyltransferase</fullName>
    </submittedName>
</protein>
<sequence length="382" mass="42787">MSISTMSQSSYHPFPPVMGHGHSEDADSDVESESDRYTDMSFDAFAPSVASSKTSMDISMRSQSPVPSVFSATSSLRAQAYRQEYGRGLNNYSEVYRLPADDEELDRLDRQHDMFCKAIGKFPPPMPEIMADDGFEVKAVLDLGCGSGSWIMDIAREFPNAGAVAVDLVPMQSTSMPPNCRSEVDDINLGLEHFYGDFNVVHVQLISSGIRDYQGLINHIAHVLRPGGLMDLTEFPFYFTGIEKKPICPPAGTFEPPWTPLWMSYANRAVRQRGGDADASLHMHRWVCDHPAFEDVVYREFWIPLSPWLKGNDPNSVWWNDIGATMRDDVKAFMRSGRPLLLGNGLSEDFVDQLENNAVAELDEALTPVYVCIQNVYARKKH</sequence>
<dbReference type="Gene3D" id="3.40.50.150">
    <property type="entry name" value="Vaccinia Virus protein VP39"/>
    <property type="match status" value="1"/>
</dbReference>
<name>A0A9P7JBR9_9AGAM</name>
<dbReference type="CDD" id="cd02440">
    <property type="entry name" value="AdoMet_MTases"/>
    <property type="match status" value="1"/>
</dbReference>
<dbReference type="PANTHER" id="PTHR43591">
    <property type="entry name" value="METHYLTRANSFERASE"/>
    <property type="match status" value="1"/>
</dbReference>
<dbReference type="Proteomes" id="UP000807769">
    <property type="component" value="Unassembled WGS sequence"/>
</dbReference>
<dbReference type="PANTHER" id="PTHR43591:SF106">
    <property type="entry name" value="S-ADENOSYL-L-METHIONINE-DEPENDENT METHYLTRANSFERASE"/>
    <property type="match status" value="1"/>
</dbReference>
<dbReference type="GO" id="GO:0032259">
    <property type="term" value="P:methylation"/>
    <property type="evidence" value="ECO:0007669"/>
    <property type="project" value="UniProtKB-KW"/>
</dbReference>
<dbReference type="SUPFAM" id="SSF53335">
    <property type="entry name" value="S-adenosyl-L-methionine-dependent methyltransferases"/>
    <property type="match status" value="1"/>
</dbReference>
<dbReference type="InterPro" id="IPR041698">
    <property type="entry name" value="Methyltransf_25"/>
</dbReference>
<dbReference type="AlphaFoldDB" id="A0A9P7JBR9"/>
<evidence type="ECO:0000256" key="1">
    <source>
        <dbReference type="SAM" id="MobiDB-lite"/>
    </source>
</evidence>
<dbReference type="OrthoDB" id="2013972at2759"/>
<organism evidence="3 4">
    <name type="scientific">Suillus subaureus</name>
    <dbReference type="NCBI Taxonomy" id="48587"/>
    <lineage>
        <taxon>Eukaryota</taxon>
        <taxon>Fungi</taxon>
        <taxon>Dikarya</taxon>
        <taxon>Basidiomycota</taxon>
        <taxon>Agaricomycotina</taxon>
        <taxon>Agaricomycetes</taxon>
        <taxon>Agaricomycetidae</taxon>
        <taxon>Boletales</taxon>
        <taxon>Suillineae</taxon>
        <taxon>Suillaceae</taxon>
        <taxon>Suillus</taxon>
    </lineage>
</organism>
<dbReference type="RefSeq" id="XP_041191049.1">
    <property type="nucleotide sequence ID" value="XM_041336123.1"/>
</dbReference>
<evidence type="ECO:0000313" key="4">
    <source>
        <dbReference type="Proteomes" id="UP000807769"/>
    </source>
</evidence>